<feature type="region of interest" description="Disordered" evidence="1">
    <location>
        <begin position="40"/>
        <end position="71"/>
    </location>
</feature>
<evidence type="ECO:0000256" key="1">
    <source>
        <dbReference type="SAM" id="MobiDB-lite"/>
    </source>
</evidence>
<feature type="compositionally biased region" description="Polar residues" evidence="1">
    <location>
        <begin position="57"/>
        <end position="67"/>
    </location>
</feature>
<dbReference type="Gramene" id="AET5Gv20519700.1">
    <property type="protein sequence ID" value="AET5Gv20519700.1"/>
    <property type="gene ID" value="AET5Gv20519700"/>
</dbReference>
<name>A0A453KUP9_AEGTS</name>
<evidence type="ECO:0000313" key="3">
    <source>
        <dbReference type="Proteomes" id="UP000015105"/>
    </source>
</evidence>
<keyword evidence="3" id="KW-1185">Reference proteome</keyword>
<reference evidence="3" key="1">
    <citation type="journal article" date="2014" name="Science">
        <title>Ancient hybridizations among the ancestral genomes of bread wheat.</title>
        <authorList>
            <consortium name="International Wheat Genome Sequencing Consortium,"/>
            <person name="Marcussen T."/>
            <person name="Sandve S.R."/>
            <person name="Heier L."/>
            <person name="Spannagl M."/>
            <person name="Pfeifer M."/>
            <person name="Jakobsen K.S."/>
            <person name="Wulff B.B."/>
            <person name="Steuernagel B."/>
            <person name="Mayer K.F."/>
            <person name="Olsen O.A."/>
        </authorList>
    </citation>
    <scope>NUCLEOTIDE SEQUENCE [LARGE SCALE GENOMIC DNA]</scope>
    <source>
        <strain evidence="3">cv. AL8/78</strain>
    </source>
</reference>
<dbReference type="Proteomes" id="UP000015105">
    <property type="component" value="Chromosome 5D"/>
</dbReference>
<organism evidence="2 3">
    <name type="scientific">Aegilops tauschii subsp. strangulata</name>
    <name type="common">Goatgrass</name>
    <dbReference type="NCBI Taxonomy" id="200361"/>
    <lineage>
        <taxon>Eukaryota</taxon>
        <taxon>Viridiplantae</taxon>
        <taxon>Streptophyta</taxon>
        <taxon>Embryophyta</taxon>
        <taxon>Tracheophyta</taxon>
        <taxon>Spermatophyta</taxon>
        <taxon>Magnoliopsida</taxon>
        <taxon>Liliopsida</taxon>
        <taxon>Poales</taxon>
        <taxon>Poaceae</taxon>
        <taxon>BOP clade</taxon>
        <taxon>Pooideae</taxon>
        <taxon>Triticodae</taxon>
        <taxon>Triticeae</taxon>
        <taxon>Triticinae</taxon>
        <taxon>Aegilops</taxon>
    </lineage>
</organism>
<dbReference type="AlphaFoldDB" id="A0A453KUP9"/>
<reference evidence="3" key="2">
    <citation type="journal article" date="2017" name="Nat. Plants">
        <title>The Aegilops tauschii genome reveals multiple impacts of transposons.</title>
        <authorList>
            <person name="Zhao G."/>
            <person name="Zou C."/>
            <person name="Li K."/>
            <person name="Wang K."/>
            <person name="Li T."/>
            <person name="Gao L."/>
            <person name="Zhang X."/>
            <person name="Wang H."/>
            <person name="Yang Z."/>
            <person name="Liu X."/>
            <person name="Jiang W."/>
            <person name="Mao L."/>
            <person name="Kong X."/>
            <person name="Jiao Y."/>
            <person name="Jia J."/>
        </authorList>
    </citation>
    <scope>NUCLEOTIDE SEQUENCE [LARGE SCALE GENOMIC DNA]</scope>
    <source>
        <strain evidence="3">cv. AL8/78</strain>
    </source>
</reference>
<reference evidence="2" key="4">
    <citation type="submission" date="2019-03" db="UniProtKB">
        <authorList>
            <consortium name="EnsemblPlants"/>
        </authorList>
    </citation>
    <scope>IDENTIFICATION</scope>
</reference>
<reference evidence="2" key="3">
    <citation type="journal article" date="2017" name="Nature">
        <title>Genome sequence of the progenitor of the wheat D genome Aegilops tauschii.</title>
        <authorList>
            <person name="Luo M.C."/>
            <person name="Gu Y.Q."/>
            <person name="Puiu D."/>
            <person name="Wang H."/>
            <person name="Twardziok S.O."/>
            <person name="Deal K.R."/>
            <person name="Huo N."/>
            <person name="Zhu T."/>
            <person name="Wang L."/>
            <person name="Wang Y."/>
            <person name="McGuire P.E."/>
            <person name="Liu S."/>
            <person name="Long H."/>
            <person name="Ramasamy R.K."/>
            <person name="Rodriguez J.C."/>
            <person name="Van S.L."/>
            <person name="Yuan L."/>
            <person name="Wang Z."/>
            <person name="Xia Z."/>
            <person name="Xiao L."/>
            <person name="Anderson O.D."/>
            <person name="Ouyang S."/>
            <person name="Liang Y."/>
            <person name="Zimin A.V."/>
            <person name="Pertea G."/>
            <person name="Qi P."/>
            <person name="Bennetzen J.L."/>
            <person name="Dai X."/>
            <person name="Dawson M.W."/>
            <person name="Muller H.G."/>
            <person name="Kugler K."/>
            <person name="Rivarola-Duarte L."/>
            <person name="Spannagl M."/>
            <person name="Mayer K.F.X."/>
            <person name="Lu F.H."/>
            <person name="Bevan M.W."/>
            <person name="Leroy P."/>
            <person name="Li P."/>
            <person name="You F.M."/>
            <person name="Sun Q."/>
            <person name="Liu Z."/>
            <person name="Lyons E."/>
            <person name="Wicker T."/>
            <person name="Salzberg S.L."/>
            <person name="Devos K.M."/>
            <person name="Dvorak J."/>
        </authorList>
    </citation>
    <scope>NUCLEOTIDE SEQUENCE [LARGE SCALE GENOMIC DNA]</scope>
    <source>
        <strain evidence="2">cv. AL8/78</strain>
    </source>
</reference>
<dbReference type="EnsemblPlants" id="AET5Gv20519700.1">
    <property type="protein sequence ID" value="AET5Gv20519700.1"/>
    <property type="gene ID" value="AET5Gv20519700"/>
</dbReference>
<sequence>MPLGQRKEDLLIKDTNFCSQSWRPSFSEPWTREAGQVDAALPPHPVNQKPLIGRARPNQTNATQTTPKAPCRFPPPINLCLWSRPTRSHSHLQT</sequence>
<evidence type="ECO:0000313" key="2">
    <source>
        <dbReference type="EnsemblPlants" id="AET5Gv20519700.1"/>
    </source>
</evidence>
<accession>A0A453KUP9</accession>
<protein>
    <submittedName>
        <fullName evidence="2">Uncharacterized protein</fullName>
    </submittedName>
</protein>
<proteinExistence type="predicted"/>
<reference evidence="2" key="5">
    <citation type="journal article" date="2021" name="G3 (Bethesda)">
        <title>Aegilops tauschii genome assembly Aet v5.0 features greater sequence contiguity and improved annotation.</title>
        <authorList>
            <person name="Wang L."/>
            <person name="Zhu T."/>
            <person name="Rodriguez J.C."/>
            <person name="Deal K.R."/>
            <person name="Dubcovsky J."/>
            <person name="McGuire P.E."/>
            <person name="Lux T."/>
            <person name="Spannagl M."/>
            <person name="Mayer K.F.X."/>
            <person name="Baldrich P."/>
            <person name="Meyers B.C."/>
            <person name="Huo N."/>
            <person name="Gu Y.Q."/>
            <person name="Zhou H."/>
            <person name="Devos K.M."/>
            <person name="Bennetzen J.L."/>
            <person name="Unver T."/>
            <person name="Budak H."/>
            <person name="Gulick P.J."/>
            <person name="Galiba G."/>
            <person name="Kalapos B."/>
            <person name="Nelson D.R."/>
            <person name="Li P."/>
            <person name="You F.M."/>
            <person name="Luo M.C."/>
            <person name="Dvorak J."/>
        </authorList>
    </citation>
    <scope>NUCLEOTIDE SEQUENCE [LARGE SCALE GENOMIC DNA]</scope>
    <source>
        <strain evidence="2">cv. AL8/78</strain>
    </source>
</reference>